<gene>
    <name evidence="1" type="ORF">CA85_46710</name>
</gene>
<accession>A0A5C5X1E4</accession>
<reference evidence="1 2" key="1">
    <citation type="submission" date="2019-02" db="EMBL/GenBank/DDBJ databases">
        <title>Deep-cultivation of Planctomycetes and their phenomic and genomic characterization uncovers novel biology.</title>
        <authorList>
            <person name="Wiegand S."/>
            <person name="Jogler M."/>
            <person name="Boedeker C."/>
            <person name="Pinto D."/>
            <person name="Vollmers J."/>
            <person name="Rivas-Marin E."/>
            <person name="Kohn T."/>
            <person name="Peeters S.H."/>
            <person name="Heuer A."/>
            <person name="Rast P."/>
            <person name="Oberbeckmann S."/>
            <person name="Bunk B."/>
            <person name="Jeske O."/>
            <person name="Meyerdierks A."/>
            <person name="Storesund J.E."/>
            <person name="Kallscheuer N."/>
            <person name="Luecker S."/>
            <person name="Lage O.M."/>
            <person name="Pohl T."/>
            <person name="Merkel B.J."/>
            <person name="Hornburger P."/>
            <person name="Mueller R.-W."/>
            <person name="Bruemmer F."/>
            <person name="Labrenz M."/>
            <person name="Spormann A.M."/>
            <person name="Op Den Camp H."/>
            <person name="Overmann J."/>
            <person name="Amann R."/>
            <person name="Jetten M.S.M."/>
            <person name="Mascher T."/>
            <person name="Medema M.H."/>
            <person name="Devos D.P."/>
            <person name="Kaster A.-K."/>
            <person name="Ovreas L."/>
            <person name="Rohde M."/>
            <person name="Galperin M.Y."/>
            <person name="Jogler C."/>
        </authorList>
    </citation>
    <scope>NUCLEOTIDE SEQUENCE [LARGE SCALE GENOMIC DNA]</scope>
    <source>
        <strain evidence="1 2">CA85</strain>
    </source>
</reference>
<dbReference type="OrthoDB" id="9773571at2"/>
<sequence>MADLNHFEISRILGSRVQVPLGALQFGGFGLESALASYRDQSVSAYRPYANDLLSSVEIQRRVVVAFEKVRKGAPTDSLLFDEDLRTAFENACLNDGIQLSATQCRKVIFRIRKASDTPVKLSETKFAIPTPQDAKDYLPVIESAVARIRYSSGQSIDEIFIREDLRDQFASIISSLAPALSLKHAIQGALYLRKGVRKRVKEIIEPLDLSRLTTSLTSEPVSESLSSHVPAEEGFFEVSSPRNSIYAGWNRNLKEVSQIFVRHDTFDVIAGGLWNVPQSSLRFRYLAGKKLDDVETSAWAVKFVMEKHPLFNVEHAA</sequence>
<organism evidence="1 2">
    <name type="scientific">Allorhodopirellula solitaria</name>
    <dbReference type="NCBI Taxonomy" id="2527987"/>
    <lineage>
        <taxon>Bacteria</taxon>
        <taxon>Pseudomonadati</taxon>
        <taxon>Planctomycetota</taxon>
        <taxon>Planctomycetia</taxon>
        <taxon>Pirellulales</taxon>
        <taxon>Pirellulaceae</taxon>
        <taxon>Allorhodopirellula</taxon>
    </lineage>
</organism>
<dbReference type="EMBL" id="SJPK01000019">
    <property type="protein sequence ID" value="TWT55963.1"/>
    <property type="molecule type" value="Genomic_DNA"/>
</dbReference>
<evidence type="ECO:0000313" key="2">
    <source>
        <dbReference type="Proteomes" id="UP000318053"/>
    </source>
</evidence>
<name>A0A5C5X1E4_9BACT</name>
<proteinExistence type="predicted"/>
<comment type="caution">
    <text evidence="1">The sequence shown here is derived from an EMBL/GenBank/DDBJ whole genome shotgun (WGS) entry which is preliminary data.</text>
</comment>
<protein>
    <submittedName>
        <fullName evidence="1">Uncharacterized protein</fullName>
    </submittedName>
</protein>
<dbReference type="RefSeq" id="WP_146393489.1">
    <property type="nucleotide sequence ID" value="NZ_SJPK01000019.1"/>
</dbReference>
<keyword evidence="2" id="KW-1185">Reference proteome</keyword>
<dbReference type="AlphaFoldDB" id="A0A5C5X1E4"/>
<evidence type="ECO:0000313" key="1">
    <source>
        <dbReference type="EMBL" id="TWT55963.1"/>
    </source>
</evidence>
<dbReference type="Proteomes" id="UP000318053">
    <property type="component" value="Unassembled WGS sequence"/>
</dbReference>